<feature type="domain" description="4Fe-4S ferredoxin-type" evidence="8">
    <location>
        <begin position="619"/>
        <end position="650"/>
    </location>
</feature>
<dbReference type="PROSITE" id="PS00198">
    <property type="entry name" value="4FE4S_FER_1"/>
    <property type="match status" value="1"/>
</dbReference>
<dbReference type="Pfam" id="PF02913">
    <property type="entry name" value="FAD-oxidase_C"/>
    <property type="match status" value="1"/>
</dbReference>
<dbReference type="InterPro" id="IPR016166">
    <property type="entry name" value="FAD-bd_PCMH"/>
</dbReference>
<dbReference type="GO" id="GO:0008720">
    <property type="term" value="F:D-lactate dehydrogenase (NAD+) activity"/>
    <property type="evidence" value="ECO:0007669"/>
    <property type="project" value="TreeGrafter"/>
</dbReference>
<keyword evidence="5" id="KW-0560">Oxidoreductase</keyword>
<evidence type="ECO:0000259" key="9">
    <source>
        <dbReference type="PROSITE" id="PS51387"/>
    </source>
</evidence>
<dbReference type="InterPro" id="IPR036318">
    <property type="entry name" value="FAD-bd_PCMH-like_sf"/>
</dbReference>
<evidence type="ECO:0000256" key="1">
    <source>
        <dbReference type="ARBA" id="ARBA00001974"/>
    </source>
</evidence>
<dbReference type="PANTHER" id="PTHR11748">
    <property type="entry name" value="D-LACTATE DEHYDROGENASE"/>
    <property type="match status" value="1"/>
</dbReference>
<dbReference type="Pfam" id="PF13534">
    <property type="entry name" value="Fer4_17"/>
    <property type="match status" value="1"/>
</dbReference>
<evidence type="ECO:0000313" key="11">
    <source>
        <dbReference type="Proteomes" id="UP001221302"/>
    </source>
</evidence>
<dbReference type="GO" id="GO:0046872">
    <property type="term" value="F:metal ion binding"/>
    <property type="evidence" value="ECO:0007669"/>
    <property type="project" value="UniProtKB-KW"/>
</dbReference>
<feature type="domain" description="FAD-binding PCMH-type" evidence="9">
    <location>
        <begin position="37"/>
        <end position="276"/>
    </location>
</feature>
<dbReference type="InterPro" id="IPR016169">
    <property type="entry name" value="FAD-bd_PCMH_sub2"/>
</dbReference>
<gene>
    <name evidence="10" type="ORF">P0M35_08645</name>
</gene>
<keyword evidence="11" id="KW-1185">Reference proteome</keyword>
<dbReference type="EMBL" id="JARGDL010000011">
    <property type="protein sequence ID" value="MDF1612216.1"/>
    <property type="molecule type" value="Genomic_DNA"/>
</dbReference>
<dbReference type="GO" id="GO:0004458">
    <property type="term" value="F:D-lactate dehydrogenase (cytochrome) activity"/>
    <property type="evidence" value="ECO:0007669"/>
    <property type="project" value="TreeGrafter"/>
</dbReference>
<evidence type="ECO:0000256" key="2">
    <source>
        <dbReference type="ARBA" id="ARBA00022630"/>
    </source>
</evidence>
<dbReference type="PROSITE" id="PS51379">
    <property type="entry name" value="4FE4S_FER_2"/>
    <property type="match status" value="1"/>
</dbReference>
<evidence type="ECO:0000313" key="10">
    <source>
        <dbReference type="EMBL" id="MDF1612216.1"/>
    </source>
</evidence>
<reference evidence="10" key="1">
    <citation type="submission" date="2023-03" db="EMBL/GenBank/DDBJ databases">
        <title>Stygiobacter electus gen. nov., sp. nov., facultatively anaerobic thermotolerant bacterium of the class Ignavibacteria from a well of Yessentuki mineral water deposit.</title>
        <authorList>
            <person name="Podosokorskaya O.A."/>
            <person name="Elcheninov A.G."/>
            <person name="Petrova N.F."/>
            <person name="Zavarzina D.G."/>
            <person name="Kublanov I.V."/>
            <person name="Merkel A.Y."/>
        </authorList>
    </citation>
    <scope>NUCLEOTIDE SEQUENCE</scope>
    <source>
        <strain evidence="10">09-Me</strain>
    </source>
</reference>
<dbReference type="SUPFAM" id="SSF55103">
    <property type="entry name" value="FAD-linked oxidases, C-terminal domain"/>
    <property type="match status" value="1"/>
</dbReference>
<dbReference type="Gene3D" id="3.30.465.10">
    <property type="match status" value="1"/>
</dbReference>
<dbReference type="Pfam" id="PF01565">
    <property type="entry name" value="FAD_binding_4"/>
    <property type="match status" value="1"/>
</dbReference>
<dbReference type="GO" id="GO:0051536">
    <property type="term" value="F:iron-sulfur cluster binding"/>
    <property type="evidence" value="ECO:0007669"/>
    <property type="project" value="UniProtKB-KW"/>
</dbReference>
<evidence type="ECO:0000256" key="6">
    <source>
        <dbReference type="ARBA" id="ARBA00023004"/>
    </source>
</evidence>
<dbReference type="Gene3D" id="1.10.45.10">
    <property type="entry name" value="Vanillyl-alcohol Oxidase, Chain A, domain 4"/>
    <property type="match status" value="1"/>
</dbReference>
<keyword evidence="2" id="KW-0285">Flavoprotein</keyword>
<dbReference type="Gene3D" id="3.30.70.2740">
    <property type="match status" value="1"/>
</dbReference>
<dbReference type="InterPro" id="IPR017896">
    <property type="entry name" value="4Fe4S_Fe-S-bd"/>
</dbReference>
<sequence>MNFNPIEKLEELRRNFEGDILLDELSKIVYATDASVYREKPKAVVVPKNKNDVKLIIQFANEFKIPIIPRAAGTSLAGQVVGDGIIVDVSKYMNKIIEVNEKERWVRVQPGVILDELNIYLKKYGLFFGPETATSNRCNLGGMFGNNSCGAHSLLYGSTRDHVLEAEVILSDGSEVLFKSIDKDEFQKKLKGNSLENKIYEKVYEILSDKNNQEEIIKEYPHQEINRRNNGYAIDQLMKCNLFGYGENDFNMCKLLAGSEGTLAFTTEIKLNLVPLPPKNVGVVAIHLNTLEEAFEANLIALKFNPGAVELIDDKILEYSKVNIEQSKNRFFIKGDPAALVVAEFARETIDEIKHIAIQLEDELRKAGYGYHYPLLLNEDVNKVWSLRKAGLGLLGNIPGDKKTQQFIEDTCVRPVDLPNYMKEFQAVLRKYKIDTSYYAHIGSGELHITPQLNLKDSFDVKIFHEATKDIAYIVKKYKGSLSGEHGDGRLRGEFIPVIIGEHNYQLCKEIKKVWDPNNILNPGKIVNTPNMTSSLRYEVDKEQKEIETYYDFSSTLGVLRAAEKCNGSADCRKSDLIGGTMCPSYRATRDEKNTTRARANTLREFLTRSTKQNPFDHQEIYEVMDLCLSCKACKSECPSGVDVAKLKSEFLQHWYDQHGVPFRSWMIAFLPKLNVIASKISSVTNVFLKSKLLMKIIGFSTKRKLPLLSKTTFRKWYKKNKSKYSNYEFPNGKVYLFVDEFTNFNEVEIGIKAFKLLSKFGYEVLVPKHYESGRTYISKGLLKTVKKIANKNIELLKDLVNEEHPLVGIEVSAILTFRDEYLDLVNKDLKKDAEKIAKCSFTFEEFISREIKKGKIDSSLFVEDERKILLHGHCHQKSISSTKPTIEMLSLPKNYHVEEIPSGCCGMAGAFGYEEEHHDLSMKVGELVLFPAIRKEDDSTLICAVGTSCRHQIKDGTDKNSFHPIEILFDSLKNKN</sequence>
<dbReference type="GO" id="GO:0071949">
    <property type="term" value="F:FAD binding"/>
    <property type="evidence" value="ECO:0007669"/>
    <property type="project" value="InterPro"/>
</dbReference>
<dbReference type="Gene3D" id="1.10.1060.10">
    <property type="entry name" value="Alpha-helical ferredoxin"/>
    <property type="match status" value="1"/>
</dbReference>
<dbReference type="InterPro" id="IPR009051">
    <property type="entry name" value="Helical_ferredxn"/>
</dbReference>
<dbReference type="RefSeq" id="WP_321535986.1">
    <property type="nucleotide sequence ID" value="NZ_JARGDL010000011.1"/>
</dbReference>
<dbReference type="InterPro" id="IPR004113">
    <property type="entry name" value="FAD-bd_oxidored_4_C"/>
</dbReference>
<keyword evidence="3" id="KW-0479">Metal-binding</keyword>
<evidence type="ECO:0000256" key="7">
    <source>
        <dbReference type="ARBA" id="ARBA00023014"/>
    </source>
</evidence>
<accession>A0AAE3NY37</accession>
<dbReference type="SUPFAM" id="SSF56176">
    <property type="entry name" value="FAD-binding/transporter-associated domain-like"/>
    <property type="match status" value="1"/>
</dbReference>
<dbReference type="SUPFAM" id="SSF46548">
    <property type="entry name" value="alpha-helical ferredoxin"/>
    <property type="match status" value="1"/>
</dbReference>
<keyword evidence="4" id="KW-0274">FAD</keyword>
<dbReference type="InterPro" id="IPR017900">
    <property type="entry name" value="4Fe4S_Fe_S_CS"/>
</dbReference>
<dbReference type="PANTHER" id="PTHR11748:SF119">
    <property type="entry name" value="D-2-HYDROXYGLUTARATE DEHYDROGENASE"/>
    <property type="match status" value="1"/>
</dbReference>
<evidence type="ECO:0000256" key="3">
    <source>
        <dbReference type="ARBA" id="ARBA00022723"/>
    </source>
</evidence>
<comment type="caution">
    <text evidence="10">The sequence shown here is derived from an EMBL/GenBank/DDBJ whole genome shotgun (WGS) entry which is preliminary data.</text>
</comment>
<dbReference type="PROSITE" id="PS51387">
    <property type="entry name" value="FAD_PCMH"/>
    <property type="match status" value="1"/>
</dbReference>
<comment type="cofactor">
    <cofactor evidence="1">
        <name>FAD</name>
        <dbReference type="ChEBI" id="CHEBI:57692"/>
    </cofactor>
</comment>
<dbReference type="InterPro" id="IPR006094">
    <property type="entry name" value="Oxid_FAD_bind_N"/>
</dbReference>
<keyword evidence="7" id="KW-0411">Iron-sulfur</keyword>
<proteinExistence type="predicted"/>
<evidence type="ECO:0000256" key="5">
    <source>
        <dbReference type="ARBA" id="ARBA00023002"/>
    </source>
</evidence>
<dbReference type="Proteomes" id="UP001221302">
    <property type="component" value="Unassembled WGS sequence"/>
</dbReference>
<dbReference type="InterPro" id="IPR016164">
    <property type="entry name" value="FAD-linked_Oxase-like_C"/>
</dbReference>
<dbReference type="InterPro" id="IPR016171">
    <property type="entry name" value="Vanillyl_alc_oxidase_C-sub2"/>
</dbReference>
<organism evidence="10 11">
    <name type="scientific">Stygiobacter electus</name>
    <dbReference type="NCBI Taxonomy" id="3032292"/>
    <lineage>
        <taxon>Bacteria</taxon>
        <taxon>Pseudomonadati</taxon>
        <taxon>Ignavibacteriota</taxon>
        <taxon>Ignavibacteria</taxon>
        <taxon>Ignavibacteriales</taxon>
        <taxon>Melioribacteraceae</taxon>
        <taxon>Stygiobacter</taxon>
    </lineage>
</organism>
<dbReference type="AlphaFoldDB" id="A0AAE3NY37"/>
<keyword evidence="6" id="KW-0408">Iron</keyword>
<dbReference type="GO" id="GO:1903457">
    <property type="term" value="P:lactate catabolic process"/>
    <property type="evidence" value="ECO:0007669"/>
    <property type="project" value="TreeGrafter"/>
</dbReference>
<name>A0AAE3NY37_9BACT</name>
<evidence type="ECO:0000256" key="4">
    <source>
        <dbReference type="ARBA" id="ARBA00022827"/>
    </source>
</evidence>
<evidence type="ECO:0000259" key="8">
    <source>
        <dbReference type="PROSITE" id="PS51379"/>
    </source>
</evidence>
<protein>
    <submittedName>
        <fullName evidence="10">FAD-linked oxidase C-terminal domain-containing protein</fullName>
    </submittedName>
</protein>